<dbReference type="InterPro" id="IPR038414">
    <property type="entry name" value="CcoP_N_sf"/>
</dbReference>
<keyword evidence="14 22" id="KW-1133">Transmembrane helix</keyword>
<dbReference type="InterPro" id="IPR009056">
    <property type="entry name" value="Cyt_c-like_dom"/>
</dbReference>
<evidence type="ECO:0000256" key="16">
    <source>
        <dbReference type="ARBA" id="ARBA00023004"/>
    </source>
</evidence>
<evidence type="ECO:0000256" key="7">
    <source>
        <dbReference type="ARBA" id="ARBA00022617"/>
    </source>
</evidence>
<evidence type="ECO:0000256" key="19">
    <source>
        <dbReference type="PIRNR" id="PIRNR000006"/>
    </source>
</evidence>
<dbReference type="InterPro" id="IPR032858">
    <property type="entry name" value="CcoP_N"/>
</dbReference>
<evidence type="ECO:0000256" key="8">
    <source>
        <dbReference type="ARBA" id="ARBA00022660"/>
    </source>
</evidence>
<evidence type="ECO:0000313" key="24">
    <source>
        <dbReference type="EMBL" id="EKE76801.1"/>
    </source>
</evidence>
<evidence type="ECO:0000256" key="18">
    <source>
        <dbReference type="ARBA" id="ARBA00023136"/>
    </source>
</evidence>
<evidence type="ECO:0000256" key="3">
    <source>
        <dbReference type="ARBA" id="ARBA00006113"/>
    </source>
</evidence>
<dbReference type="GO" id="GO:1902600">
    <property type="term" value="P:proton transmembrane transport"/>
    <property type="evidence" value="ECO:0007669"/>
    <property type="project" value="UniProtKB-KW"/>
</dbReference>
<feature type="binding site" description="covalent" evidence="21">
    <location>
        <position position="165"/>
    </location>
    <ligand>
        <name>heme c</name>
        <dbReference type="ChEBI" id="CHEBI:61717"/>
        <label>1</label>
    </ligand>
</feature>
<feature type="binding site" description="axial binding residue" evidence="20">
    <location>
        <position position="251"/>
    </location>
    <ligand>
        <name>heme c</name>
        <dbReference type="ChEBI" id="CHEBI:61717"/>
        <label>2</label>
    </ligand>
    <ligandPart>
        <name>Fe</name>
        <dbReference type="ChEBI" id="CHEBI:18248"/>
    </ligandPart>
</feature>
<evidence type="ECO:0000256" key="20">
    <source>
        <dbReference type="PIRSR" id="PIRSR000006-1"/>
    </source>
</evidence>
<feature type="binding site" description="axial binding residue" evidence="20">
    <location>
        <position position="299"/>
    </location>
    <ligand>
        <name>heme c</name>
        <dbReference type="ChEBI" id="CHEBI:61717"/>
        <label>1</label>
    </ligand>
    <ligandPart>
        <name>Fe</name>
        <dbReference type="ChEBI" id="CHEBI:18248"/>
    </ligandPart>
</feature>
<feature type="binding site" description="covalent" evidence="21">
    <location>
        <position position="162"/>
    </location>
    <ligand>
        <name>heme c</name>
        <dbReference type="ChEBI" id="CHEBI:61717"/>
        <label>1</label>
    </ligand>
</feature>
<feature type="binding site" description="axial binding residue" evidence="20">
    <location>
        <position position="205"/>
    </location>
    <ligand>
        <name>heme c</name>
        <dbReference type="ChEBI" id="CHEBI:61717"/>
        <label>2</label>
    </ligand>
    <ligandPart>
        <name>Fe</name>
        <dbReference type="ChEBI" id="CHEBI:18248"/>
    </ligandPart>
</feature>
<dbReference type="eggNOG" id="COG2010">
    <property type="taxonomic scope" value="Bacteria"/>
</dbReference>
<comment type="caution">
    <text evidence="24">The sequence shown here is derived from an EMBL/GenBank/DDBJ whole genome shotgun (WGS) entry which is preliminary data.</text>
</comment>
<dbReference type="InterPro" id="IPR004678">
    <property type="entry name" value="Cyt_c_oxidase_cbb3_su3"/>
</dbReference>
<keyword evidence="15 19" id="KW-0560">Oxidoreductase</keyword>
<comment type="function">
    <text evidence="19">C-type cytochrome. Part of the cbb3-type cytochrome c oxidase complex.</text>
</comment>
<dbReference type="GO" id="GO:0009055">
    <property type="term" value="F:electron transfer activity"/>
    <property type="evidence" value="ECO:0007669"/>
    <property type="project" value="InterPro"/>
</dbReference>
<evidence type="ECO:0000256" key="14">
    <source>
        <dbReference type="ARBA" id="ARBA00022989"/>
    </source>
</evidence>
<evidence type="ECO:0000259" key="23">
    <source>
        <dbReference type="PROSITE" id="PS51007"/>
    </source>
</evidence>
<dbReference type="PANTHER" id="PTHR33751:SF1">
    <property type="entry name" value="CBB3-TYPE CYTOCHROME C OXIDASE SUBUNIT FIXP"/>
    <property type="match status" value="1"/>
</dbReference>
<keyword evidence="18 19" id="KW-0472">Membrane</keyword>
<dbReference type="Gene3D" id="1.10.760.10">
    <property type="entry name" value="Cytochrome c-like domain"/>
    <property type="match status" value="2"/>
</dbReference>
<feature type="binding site" description="covalent" evidence="21">
    <location>
        <position position="250"/>
    </location>
    <ligand>
        <name>heme c</name>
        <dbReference type="ChEBI" id="CHEBI:61717"/>
        <label>2</label>
    </ligand>
</feature>
<feature type="transmembrane region" description="Helical" evidence="22">
    <location>
        <begin position="57"/>
        <end position="75"/>
    </location>
</feature>
<comment type="similarity">
    <text evidence="3 19">Belongs to the CcoP / FixP family.</text>
</comment>
<comment type="pathway">
    <text evidence="2 19">Energy metabolism; oxidative phosphorylation.</text>
</comment>
<dbReference type="STRING" id="745411.B3C1_04370"/>
<evidence type="ECO:0000256" key="6">
    <source>
        <dbReference type="ARBA" id="ARBA00022519"/>
    </source>
</evidence>
<dbReference type="Proteomes" id="UP000006755">
    <property type="component" value="Unassembled WGS sequence"/>
</dbReference>
<dbReference type="SUPFAM" id="SSF46626">
    <property type="entry name" value="Cytochrome c"/>
    <property type="match status" value="2"/>
</dbReference>
<keyword evidence="7 19" id="KW-0349">Heme</keyword>
<dbReference type="GO" id="GO:0016491">
    <property type="term" value="F:oxidoreductase activity"/>
    <property type="evidence" value="ECO:0007669"/>
    <property type="project" value="UniProtKB-KW"/>
</dbReference>
<dbReference type="PROSITE" id="PS51007">
    <property type="entry name" value="CYTC"/>
    <property type="match status" value="2"/>
</dbReference>
<dbReference type="OrthoDB" id="9811281at2"/>
<evidence type="ECO:0000256" key="2">
    <source>
        <dbReference type="ARBA" id="ARBA00004673"/>
    </source>
</evidence>
<dbReference type="EMBL" id="AMRI01000004">
    <property type="protein sequence ID" value="EKE76801.1"/>
    <property type="molecule type" value="Genomic_DNA"/>
</dbReference>
<evidence type="ECO:0000256" key="1">
    <source>
        <dbReference type="ARBA" id="ARBA00004533"/>
    </source>
</evidence>
<dbReference type="RefSeq" id="WP_008483179.1">
    <property type="nucleotide sequence ID" value="NZ_AMRI01000004.1"/>
</dbReference>
<sequence>MSSFWSIWIIVLTLIVIIGCAVVLFWARRNSTDIKEGELMHHSFDGIVEINNPLPRWWYYMFWFTIVFSLLYLLLMPGLGSFKGLLGWQSSIQDARSLAEIKEKEAKLLASGSGYIQYEREMTKAEATFGPIFAAYASRPIEELAYDKDALKVGQRLFLQNCAQCHGSAAKGGNGFPNLTDSDWLYGGKPEIIKETLLHGRVAQMPAWGDALGEQGVKEMTAYVLSLSGRKVNQQLADAGKAKFAMCAACHGQDGKGAYLNNLPVAAGAAPNLTDDIWLYGGSERAVEETLRYGRHGVMPAWQDRLGADKVHVLAAYVYRLSNPEPKEQE</sequence>
<keyword evidence="12 19" id="KW-0375">Hydrogen ion transport</keyword>
<dbReference type="Pfam" id="PF13442">
    <property type="entry name" value="Cytochrome_CBB3"/>
    <property type="match status" value="2"/>
</dbReference>
<keyword evidence="4 19" id="KW-0813">Transport</keyword>
<dbReference type="PATRIC" id="fig|745411.4.peg.863"/>
<keyword evidence="6 19" id="KW-0997">Cell inner membrane</keyword>
<dbReference type="AlphaFoldDB" id="K2J1G9"/>
<evidence type="ECO:0000256" key="5">
    <source>
        <dbReference type="ARBA" id="ARBA00022475"/>
    </source>
</evidence>
<dbReference type="PANTHER" id="PTHR33751">
    <property type="entry name" value="CBB3-TYPE CYTOCHROME C OXIDASE SUBUNIT FIXP"/>
    <property type="match status" value="1"/>
</dbReference>
<feature type="transmembrane region" description="Helical" evidence="22">
    <location>
        <begin position="7"/>
        <end position="27"/>
    </location>
</feature>
<dbReference type="GO" id="GO:0005506">
    <property type="term" value="F:iron ion binding"/>
    <property type="evidence" value="ECO:0007669"/>
    <property type="project" value="InterPro"/>
</dbReference>
<proteinExistence type="inferred from homology"/>
<dbReference type="InterPro" id="IPR008168">
    <property type="entry name" value="Cyt_C_IC"/>
</dbReference>
<comment type="cofactor">
    <cofactor evidence="19 21">
        <name>heme c</name>
        <dbReference type="ChEBI" id="CHEBI:61717"/>
    </cofactor>
    <text evidence="19 21">Binds 2 heme C groups per subunit.</text>
</comment>
<dbReference type="PIRSF" id="PIRSF000006">
    <property type="entry name" value="Cbb3-Cox_fixP"/>
    <property type="match status" value="1"/>
</dbReference>
<keyword evidence="25" id="KW-1185">Reference proteome</keyword>
<evidence type="ECO:0000256" key="12">
    <source>
        <dbReference type="ARBA" id="ARBA00022781"/>
    </source>
</evidence>
<dbReference type="InterPro" id="IPR036909">
    <property type="entry name" value="Cyt_c-like_dom_sf"/>
</dbReference>
<accession>K2J1G9</accession>
<keyword evidence="17 19" id="KW-0406">Ion transport</keyword>
<feature type="binding site" description="covalent" evidence="21">
    <location>
        <position position="247"/>
    </location>
    <ligand>
        <name>heme c</name>
        <dbReference type="ChEBI" id="CHEBI:61717"/>
        <label>2</label>
    </ligand>
</feature>
<evidence type="ECO:0000256" key="13">
    <source>
        <dbReference type="ARBA" id="ARBA00022982"/>
    </source>
</evidence>
<feature type="domain" description="Cytochrome c" evidence="23">
    <location>
        <begin position="149"/>
        <end position="228"/>
    </location>
</feature>
<keyword evidence="9 22" id="KW-0812">Transmembrane</keyword>
<evidence type="ECO:0000256" key="11">
    <source>
        <dbReference type="ARBA" id="ARBA00022737"/>
    </source>
</evidence>
<organism evidence="24 25">
    <name type="scientific">Gallaecimonas xiamenensis 3-C-1</name>
    <dbReference type="NCBI Taxonomy" id="745411"/>
    <lineage>
        <taxon>Bacteria</taxon>
        <taxon>Pseudomonadati</taxon>
        <taxon>Pseudomonadota</taxon>
        <taxon>Gammaproteobacteria</taxon>
        <taxon>Enterobacterales</taxon>
        <taxon>Gallaecimonadaceae</taxon>
        <taxon>Gallaecimonas</taxon>
    </lineage>
</organism>
<dbReference type="GO" id="GO:0020037">
    <property type="term" value="F:heme binding"/>
    <property type="evidence" value="ECO:0007669"/>
    <property type="project" value="InterPro"/>
</dbReference>
<keyword evidence="10 19" id="KW-0479">Metal-binding</keyword>
<gene>
    <name evidence="24" type="ORF">B3C1_04370</name>
</gene>
<evidence type="ECO:0000256" key="21">
    <source>
        <dbReference type="PIRSR" id="PIRSR000006-2"/>
    </source>
</evidence>
<name>K2J1G9_9GAMM</name>
<evidence type="ECO:0000313" key="25">
    <source>
        <dbReference type="Proteomes" id="UP000006755"/>
    </source>
</evidence>
<evidence type="ECO:0000256" key="9">
    <source>
        <dbReference type="ARBA" id="ARBA00022692"/>
    </source>
</evidence>
<comment type="subcellular location">
    <subcellularLocation>
        <location evidence="1 19">Cell inner membrane</location>
    </subcellularLocation>
</comment>
<dbReference type="PRINTS" id="PR00605">
    <property type="entry name" value="CYTCHROMECIC"/>
</dbReference>
<keyword evidence="8 19" id="KW-0679">Respiratory chain</keyword>
<comment type="subunit">
    <text evidence="19">Component of the cbb3-type cytochrome c oxidase.</text>
</comment>
<dbReference type="Pfam" id="PF14715">
    <property type="entry name" value="FixP_N"/>
    <property type="match status" value="1"/>
</dbReference>
<evidence type="ECO:0000256" key="17">
    <source>
        <dbReference type="ARBA" id="ARBA00023065"/>
    </source>
</evidence>
<keyword evidence="13 19" id="KW-0249">Electron transport</keyword>
<evidence type="ECO:0000256" key="4">
    <source>
        <dbReference type="ARBA" id="ARBA00022448"/>
    </source>
</evidence>
<evidence type="ECO:0000256" key="22">
    <source>
        <dbReference type="SAM" id="Phobius"/>
    </source>
</evidence>
<dbReference type="UniPathway" id="UPA00705"/>
<feature type="binding site" description="axial binding residue" evidence="20">
    <location>
        <position position="166"/>
    </location>
    <ligand>
        <name>heme c</name>
        <dbReference type="ChEBI" id="CHEBI:61717"/>
        <label>1</label>
    </ligand>
    <ligandPart>
        <name>Fe</name>
        <dbReference type="ChEBI" id="CHEBI:18248"/>
    </ligandPart>
</feature>
<dbReference type="NCBIfam" id="TIGR00782">
    <property type="entry name" value="ccoP"/>
    <property type="match status" value="1"/>
</dbReference>
<feature type="domain" description="Cytochrome c" evidence="23">
    <location>
        <begin position="235"/>
        <end position="322"/>
    </location>
</feature>
<keyword evidence="11" id="KW-0677">Repeat</keyword>
<dbReference type="GO" id="GO:0005886">
    <property type="term" value="C:plasma membrane"/>
    <property type="evidence" value="ECO:0007669"/>
    <property type="project" value="UniProtKB-SubCell"/>
</dbReference>
<dbReference type="InterPro" id="IPR050597">
    <property type="entry name" value="Cytochrome_c_Oxidase_Subunit"/>
</dbReference>
<reference evidence="24 25" key="1">
    <citation type="journal article" date="2012" name="J. Bacteriol.">
        <title>Genome Sequence of Gallaecimonas xiamenensis Type Strain 3-C-1.</title>
        <authorList>
            <person name="Lai Q."/>
            <person name="Wang L."/>
            <person name="Wang W."/>
            <person name="Shao Z."/>
        </authorList>
    </citation>
    <scope>NUCLEOTIDE SEQUENCE [LARGE SCALE GENOMIC DNA]</scope>
    <source>
        <strain evidence="24 25">3-C-1</strain>
    </source>
</reference>
<keyword evidence="5 19" id="KW-1003">Cell membrane</keyword>
<evidence type="ECO:0000256" key="15">
    <source>
        <dbReference type="ARBA" id="ARBA00023002"/>
    </source>
</evidence>
<dbReference type="Gene3D" id="6.10.280.130">
    <property type="match status" value="1"/>
</dbReference>
<dbReference type="GO" id="GO:0006119">
    <property type="term" value="P:oxidative phosphorylation"/>
    <property type="evidence" value="ECO:0007669"/>
    <property type="project" value="UniProtKB-UniPathway"/>
</dbReference>
<keyword evidence="16 19" id="KW-0408">Iron</keyword>
<evidence type="ECO:0000256" key="10">
    <source>
        <dbReference type="ARBA" id="ARBA00022723"/>
    </source>
</evidence>
<protein>
    <recommendedName>
        <fullName evidence="19">Cbb3-type cytochrome c oxidase subunit</fullName>
    </recommendedName>
</protein>